<dbReference type="InterPro" id="IPR029479">
    <property type="entry name" value="Nitroreductase"/>
</dbReference>
<accession>A0A1I1EY37</accession>
<dbReference type="Gene3D" id="3.40.109.10">
    <property type="entry name" value="NADH Oxidase"/>
    <property type="match status" value="1"/>
</dbReference>
<keyword evidence="5" id="KW-0560">Oxidoreductase</keyword>
<evidence type="ECO:0000256" key="5">
    <source>
        <dbReference type="ARBA" id="ARBA00023002"/>
    </source>
</evidence>
<evidence type="ECO:0000313" key="7">
    <source>
        <dbReference type="EMBL" id="SFB89860.1"/>
    </source>
</evidence>
<organism evidence="7 8">
    <name type="scientific">Nocardioides terrae</name>
    <dbReference type="NCBI Taxonomy" id="574651"/>
    <lineage>
        <taxon>Bacteria</taxon>
        <taxon>Bacillati</taxon>
        <taxon>Actinomycetota</taxon>
        <taxon>Actinomycetes</taxon>
        <taxon>Propionibacteriales</taxon>
        <taxon>Nocardioidaceae</taxon>
        <taxon>Nocardioides</taxon>
    </lineage>
</organism>
<comment type="cofactor">
    <cofactor evidence="1">
        <name>FMN</name>
        <dbReference type="ChEBI" id="CHEBI:58210"/>
    </cofactor>
</comment>
<evidence type="ECO:0000256" key="3">
    <source>
        <dbReference type="ARBA" id="ARBA00022630"/>
    </source>
</evidence>
<dbReference type="AlphaFoldDB" id="A0A1I1EY37"/>
<keyword evidence="4" id="KW-0288">FMN</keyword>
<dbReference type="InterPro" id="IPR000415">
    <property type="entry name" value="Nitroreductase-like"/>
</dbReference>
<evidence type="ECO:0000256" key="2">
    <source>
        <dbReference type="ARBA" id="ARBA00007118"/>
    </source>
</evidence>
<evidence type="ECO:0000256" key="1">
    <source>
        <dbReference type="ARBA" id="ARBA00001917"/>
    </source>
</evidence>
<dbReference type="PANTHER" id="PTHR43673:SF2">
    <property type="entry name" value="NITROREDUCTASE"/>
    <property type="match status" value="1"/>
</dbReference>
<evidence type="ECO:0000256" key="4">
    <source>
        <dbReference type="ARBA" id="ARBA00022643"/>
    </source>
</evidence>
<sequence length="203" mass="22507">MLRTMEFTEVVRRRRMVRSYTSDPVDRTVVDRALANAVRAPSAGFSQGWAFVVLDTPADTERFWRAASDDVDDPDTWLAGMMKAPVVVVPCSSKAVYLERYAEDDKGWTDRAEERWPVPFWHMDAAMASLLMLLTATDEGLGSCFIGIPPEFEQRVRAELAIPADWDPVGVVTLGHAAAGGAKGSPARRARKSLEDLVHRGGW</sequence>
<dbReference type="SUPFAM" id="SSF55469">
    <property type="entry name" value="FMN-dependent nitroreductase-like"/>
    <property type="match status" value="1"/>
</dbReference>
<dbReference type="Proteomes" id="UP000198832">
    <property type="component" value="Unassembled WGS sequence"/>
</dbReference>
<feature type="domain" description="Nitroreductase" evidence="6">
    <location>
        <begin position="11"/>
        <end position="176"/>
    </location>
</feature>
<dbReference type="Pfam" id="PF00881">
    <property type="entry name" value="Nitroreductase"/>
    <property type="match status" value="1"/>
</dbReference>
<keyword evidence="3" id="KW-0285">Flavoprotein</keyword>
<proteinExistence type="inferred from homology"/>
<dbReference type="EMBL" id="FOLB01000002">
    <property type="protein sequence ID" value="SFB89860.1"/>
    <property type="molecule type" value="Genomic_DNA"/>
</dbReference>
<name>A0A1I1EY37_9ACTN</name>
<keyword evidence="8" id="KW-1185">Reference proteome</keyword>
<dbReference type="GO" id="GO:0016491">
    <property type="term" value="F:oxidoreductase activity"/>
    <property type="evidence" value="ECO:0007669"/>
    <property type="project" value="UniProtKB-KW"/>
</dbReference>
<dbReference type="CDD" id="cd02062">
    <property type="entry name" value="Nitro_FMN_reductase"/>
    <property type="match status" value="1"/>
</dbReference>
<dbReference type="STRING" id="574651.SAMN04487968_102208"/>
<reference evidence="7 8" key="1">
    <citation type="submission" date="2016-10" db="EMBL/GenBank/DDBJ databases">
        <authorList>
            <person name="de Groot N.N."/>
        </authorList>
    </citation>
    <scope>NUCLEOTIDE SEQUENCE [LARGE SCALE GENOMIC DNA]</scope>
    <source>
        <strain evidence="7 8">CGMCC 1.7056</strain>
    </source>
</reference>
<comment type="similarity">
    <text evidence="2">Belongs to the nitroreductase family.</text>
</comment>
<protein>
    <submittedName>
        <fullName evidence="7">Nitroreductase</fullName>
    </submittedName>
</protein>
<evidence type="ECO:0000313" key="8">
    <source>
        <dbReference type="Proteomes" id="UP000198832"/>
    </source>
</evidence>
<gene>
    <name evidence="7" type="ORF">SAMN04487968_102208</name>
</gene>
<dbReference type="PANTHER" id="PTHR43673">
    <property type="entry name" value="NAD(P)H NITROREDUCTASE YDGI-RELATED"/>
    <property type="match status" value="1"/>
</dbReference>
<evidence type="ECO:0000259" key="6">
    <source>
        <dbReference type="Pfam" id="PF00881"/>
    </source>
</evidence>